<dbReference type="Proteomes" id="UP001194696">
    <property type="component" value="Unassembled WGS sequence"/>
</dbReference>
<evidence type="ECO:0000313" key="3">
    <source>
        <dbReference type="Proteomes" id="UP001194696"/>
    </source>
</evidence>
<keyword evidence="3" id="KW-1185">Reference proteome</keyword>
<dbReference type="InterPro" id="IPR032675">
    <property type="entry name" value="LRR_dom_sf"/>
</dbReference>
<evidence type="ECO:0000313" key="2">
    <source>
        <dbReference type="EMBL" id="KAG0292996.1"/>
    </source>
</evidence>
<dbReference type="PROSITE" id="PS50181">
    <property type="entry name" value="FBOX"/>
    <property type="match status" value="1"/>
</dbReference>
<dbReference type="InterPro" id="IPR001810">
    <property type="entry name" value="F-box_dom"/>
</dbReference>
<dbReference type="EMBL" id="JAAAIM010000174">
    <property type="protein sequence ID" value="KAG0292996.1"/>
    <property type="molecule type" value="Genomic_DNA"/>
</dbReference>
<gene>
    <name evidence="2" type="ORF">BGZ96_003452</name>
</gene>
<dbReference type="InterPro" id="IPR036047">
    <property type="entry name" value="F-box-like_dom_sf"/>
</dbReference>
<reference evidence="2 3" key="1">
    <citation type="journal article" date="2020" name="Fungal Divers.">
        <title>Resolving the Mortierellaceae phylogeny through synthesis of multi-gene phylogenetics and phylogenomics.</title>
        <authorList>
            <person name="Vandepol N."/>
            <person name="Liber J."/>
            <person name="Desiro A."/>
            <person name="Na H."/>
            <person name="Kennedy M."/>
            <person name="Barry K."/>
            <person name="Grigoriev I.V."/>
            <person name="Miller A.N."/>
            <person name="O'Donnell K."/>
            <person name="Stajich J.E."/>
            <person name="Bonito G."/>
        </authorList>
    </citation>
    <scope>NUCLEOTIDE SEQUENCE [LARGE SCALE GENOMIC DNA]</scope>
    <source>
        <strain evidence="2 3">AD045</strain>
    </source>
</reference>
<evidence type="ECO:0000259" key="1">
    <source>
        <dbReference type="PROSITE" id="PS50181"/>
    </source>
</evidence>
<dbReference type="Gene3D" id="3.80.10.10">
    <property type="entry name" value="Ribonuclease Inhibitor"/>
    <property type="match status" value="1"/>
</dbReference>
<proteinExistence type="predicted"/>
<name>A0ABQ7K8G0_9FUNG</name>
<accession>A0ABQ7K8G0</accession>
<feature type="domain" description="F-box" evidence="1">
    <location>
        <begin position="1"/>
        <end position="43"/>
    </location>
</feature>
<comment type="caution">
    <text evidence="2">The sequence shown here is derived from an EMBL/GenBank/DDBJ whole genome shotgun (WGS) entry which is preliminary data.</text>
</comment>
<sequence>MLSFPPELLREFARHLSRHQLTICVRVCQEWHAVFNSSLWEKVLLDSPRDSDSRFASFKQCVEAGALSRSGRLIRVLRAYHYETASLLITYGATACTDIVYLKLGSKSDAAVDNEHAIRLFEQSTRLKHLRLVGQMVWSATPKFEQLMAAIPTTLELLFLHDVEPDEEQYLNAERSSAEEAVTAGPRPLIPFLPRLASLGPLDAPIDNASWPMMFQNCPNLKTLCLNTINGQKAAQSVSSAAREHCPKLNQLRLFTMTHDEFISFDEVWATLLSSSTCGWDTLKVDMVSTSSFTVGPLSMAALLHPRHASTLKILEFGYGAKISSDDCQRLHDVAPNLTITVDHEIIHRRKILEE</sequence>
<organism evidence="2 3">
    <name type="scientific">Linnemannia gamsii</name>
    <dbReference type="NCBI Taxonomy" id="64522"/>
    <lineage>
        <taxon>Eukaryota</taxon>
        <taxon>Fungi</taxon>
        <taxon>Fungi incertae sedis</taxon>
        <taxon>Mucoromycota</taxon>
        <taxon>Mortierellomycotina</taxon>
        <taxon>Mortierellomycetes</taxon>
        <taxon>Mortierellales</taxon>
        <taxon>Mortierellaceae</taxon>
        <taxon>Linnemannia</taxon>
    </lineage>
</organism>
<protein>
    <recommendedName>
        <fullName evidence="1">F-box domain-containing protein</fullName>
    </recommendedName>
</protein>
<dbReference type="SUPFAM" id="SSF81383">
    <property type="entry name" value="F-box domain"/>
    <property type="match status" value="1"/>
</dbReference>